<reference evidence="2 3" key="1">
    <citation type="submission" date="2019-06" db="EMBL/GenBank/DDBJ databases">
        <title>Draft genome of Aliikangiella marina GYP-15.</title>
        <authorList>
            <person name="Wang G."/>
        </authorList>
    </citation>
    <scope>NUCLEOTIDE SEQUENCE [LARGE SCALE GENOMIC DNA]</scope>
    <source>
        <strain evidence="2 3">GYP-15</strain>
    </source>
</reference>
<keyword evidence="3" id="KW-1185">Reference proteome</keyword>
<sequence length="466" mass="51029">MNIKLIVGLTASLSLLGCEQKVEKKPIELEPEKPLYQSTYQPLPSEEFVIVNATILDGSGKQFDNATLWVKAGKIQAVGNDVKIPSGIKSYDGKGKWVTPGLIDVHSHLGVYPSPSHEANADGNEMTGPNTAGVWAEHAVWTQDPGFDLALAGGVTSLQVLPGSANLFGGRTVTLKNVPSITMQGMKFPGAPHGLKMACGENPKRVYGSKRQKPMTRMGNVLGYRNAWIKAAEYKKKWDDYYQAAKEGEEKDKPKKDLQLETLAEVLNGNILIHNHCYRAEEMAIMIDIANEFDYQISTFHHAVESYKIADLLAEKDICSAMWADWWGFKHEAYDSVRENIAMVDKANACAIVHSDSAIGIQHLNQESAKAMAAGNKRGLKLTAKDAIRWTTSNAAKSLGIEDKVGTLQSNMMADVVLWSQNPFSVYAKAEKVFIDGALVFDRDNKSANAVSDFDLGVTDPAGERL</sequence>
<keyword evidence="2" id="KW-0378">Hydrolase</keyword>
<dbReference type="Pfam" id="PF01979">
    <property type="entry name" value="Amidohydro_1"/>
    <property type="match status" value="1"/>
</dbReference>
<evidence type="ECO:0000259" key="1">
    <source>
        <dbReference type="Pfam" id="PF01979"/>
    </source>
</evidence>
<dbReference type="InterPro" id="IPR032466">
    <property type="entry name" value="Metal_Hydrolase"/>
</dbReference>
<dbReference type="PANTHER" id="PTHR43135:SF3">
    <property type="entry name" value="ALPHA-D-RIBOSE 1-METHYLPHOSPHONATE 5-TRIPHOSPHATE DIPHOSPHATASE"/>
    <property type="match status" value="1"/>
</dbReference>
<protein>
    <submittedName>
        <fullName evidence="2">Amidohydrolase</fullName>
    </submittedName>
</protein>
<proteinExistence type="predicted"/>
<dbReference type="EMBL" id="VIKR01000002">
    <property type="protein sequence ID" value="TQV75248.1"/>
    <property type="molecule type" value="Genomic_DNA"/>
</dbReference>
<comment type="caution">
    <text evidence="2">The sequence shown here is derived from an EMBL/GenBank/DDBJ whole genome shotgun (WGS) entry which is preliminary data.</text>
</comment>
<dbReference type="InterPro" id="IPR051781">
    <property type="entry name" value="Metallo-dep_Hydrolase"/>
</dbReference>
<name>A0A545TDF0_9GAMM</name>
<dbReference type="Gene3D" id="3.20.20.140">
    <property type="entry name" value="Metal-dependent hydrolases"/>
    <property type="match status" value="1"/>
</dbReference>
<dbReference type="PANTHER" id="PTHR43135">
    <property type="entry name" value="ALPHA-D-RIBOSE 1-METHYLPHOSPHONATE 5-TRIPHOSPHATE DIPHOSPHATASE"/>
    <property type="match status" value="1"/>
</dbReference>
<evidence type="ECO:0000313" key="2">
    <source>
        <dbReference type="EMBL" id="TQV75248.1"/>
    </source>
</evidence>
<dbReference type="CDD" id="cd01309">
    <property type="entry name" value="Met_dep_hydrolase_C"/>
    <property type="match status" value="1"/>
</dbReference>
<evidence type="ECO:0000313" key="3">
    <source>
        <dbReference type="Proteomes" id="UP000317839"/>
    </source>
</evidence>
<dbReference type="OrthoDB" id="9787621at2"/>
<gene>
    <name evidence="2" type="ORF">FLL45_09945</name>
</gene>
<dbReference type="SUPFAM" id="SSF51338">
    <property type="entry name" value="Composite domain of metallo-dependent hydrolases"/>
    <property type="match status" value="1"/>
</dbReference>
<feature type="domain" description="Amidohydrolase-related" evidence="1">
    <location>
        <begin position="97"/>
        <end position="439"/>
    </location>
</feature>
<dbReference type="Proteomes" id="UP000317839">
    <property type="component" value="Unassembled WGS sequence"/>
</dbReference>
<dbReference type="InterPro" id="IPR006680">
    <property type="entry name" value="Amidohydro-rel"/>
</dbReference>
<accession>A0A545TDF0</accession>
<dbReference type="AlphaFoldDB" id="A0A545TDF0"/>
<dbReference type="GO" id="GO:0016810">
    <property type="term" value="F:hydrolase activity, acting on carbon-nitrogen (but not peptide) bonds"/>
    <property type="evidence" value="ECO:0007669"/>
    <property type="project" value="InterPro"/>
</dbReference>
<dbReference type="SUPFAM" id="SSF51556">
    <property type="entry name" value="Metallo-dependent hydrolases"/>
    <property type="match status" value="1"/>
</dbReference>
<dbReference type="PROSITE" id="PS51257">
    <property type="entry name" value="PROKAR_LIPOPROTEIN"/>
    <property type="match status" value="1"/>
</dbReference>
<organism evidence="2 3">
    <name type="scientific">Aliikangiella marina</name>
    <dbReference type="NCBI Taxonomy" id="1712262"/>
    <lineage>
        <taxon>Bacteria</taxon>
        <taxon>Pseudomonadati</taxon>
        <taxon>Pseudomonadota</taxon>
        <taxon>Gammaproteobacteria</taxon>
        <taxon>Oceanospirillales</taxon>
        <taxon>Pleioneaceae</taxon>
        <taxon>Aliikangiella</taxon>
    </lineage>
</organism>
<dbReference type="RefSeq" id="WP_142941864.1">
    <property type="nucleotide sequence ID" value="NZ_VIKR01000002.1"/>
</dbReference>
<dbReference type="InterPro" id="IPR011059">
    <property type="entry name" value="Metal-dep_hydrolase_composite"/>
</dbReference>